<dbReference type="InterPro" id="IPR014718">
    <property type="entry name" value="GH-type_carb-bd"/>
</dbReference>
<comment type="subcellular location">
    <subcellularLocation>
        <location evidence="2 11">Secreted</location>
    </subcellularLocation>
</comment>
<dbReference type="GO" id="GO:0030246">
    <property type="term" value="F:carbohydrate binding"/>
    <property type="evidence" value="ECO:0007669"/>
    <property type="project" value="UniProtKB-UniRule"/>
</dbReference>
<dbReference type="Gene3D" id="2.60.120.260">
    <property type="entry name" value="Galactose-binding domain-like"/>
    <property type="match status" value="1"/>
</dbReference>
<feature type="disulfide bond" evidence="12">
    <location>
        <begin position="53"/>
        <end position="100"/>
    </location>
</feature>
<dbReference type="Gene3D" id="2.60.40.1120">
    <property type="entry name" value="Carboxypeptidase-like, regulatory domain"/>
    <property type="match status" value="1"/>
</dbReference>
<keyword evidence="17" id="KW-1185">Reference proteome</keyword>
<feature type="domain" description="Rhamnogalacturonan lyase" evidence="14">
    <location>
        <begin position="374"/>
        <end position="539"/>
    </location>
</feature>
<dbReference type="SUPFAM" id="SSF49452">
    <property type="entry name" value="Starch-binding domain-like"/>
    <property type="match status" value="1"/>
</dbReference>
<dbReference type="PANTHER" id="PTHR36574:SF1">
    <property type="entry name" value="RHAMNOGALACTURONATE LYASE-RELATED"/>
    <property type="match status" value="1"/>
</dbReference>
<evidence type="ECO:0000256" key="5">
    <source>
        <dbReference type="ARBA" id="ARBA00022729"/>
    </source>
</evidence>
<keyword evidence="6 12" id="KW-1015">Disulfide bond</keyword>
<dbReference type="InterPro" id="IPR015364">
    <property type="entry name" value="RhgB_N"/>
</dbReference>
<feature type="chain" id="PRO_5042674938" description="Rhamnogalacturonate lyase" evidence="11">
    <location>
        <begin position="24"/>
        <end position="541"/>
    </location>
</feature>
<evidence type="ECO:0000256" key="11">
    <source>
        <dbReference type="PIRNR" id="PIRNR011794"/>
    </source>
</evidence>
<evidence type="ECO:0000259" key="14">
    <source>
        <dbReference type="Pfam" id="PF14683"/>
    </source>
</evidence>
<dbReference type="AlphaFoldDB" id="A0AAN6NQP2"/>
<comment type="caution">
    <text evidence="16">The sequence shown here is derived from an EMBL/GenBank/DDBJ whole genome shotgun (WGS) entry which is preliminary data.</text>
</comment>
<evidence type="ECO:0000256" key="9">
    <source>
        <dbReference type="ARBA" id="ARBA00023316"/>
    </source>
</evidence>
<evidence type="ECO:0000256" key="12">
    <source>
        <dbReference type="PIRSR" id="PIRSR011794-1"/>
    </source>
</evidence>
<protein>
    <recommendedName>
        <fullName evidence="11">Rhamnogalacturonate lyase</fullName>
        <ecNumber evidence="11">4.2.2.23</ecNumber>
    </recommendedName>
</protein>
<feature type="domain" description="Rhamnogalacturonan lyase" evidence="15">
    <location>
        <begin position="288"/>
        <end position="361"/>
    </location>
</feature>
<comment type="similarity">
    <text evidence="3 11">Belongs to the polysaccharide lyase 4 family.</text>
</comment>
<dbReference type="Pfam" id="PF09284">
    <property type="entry name" value="RhgB_N"/>
    <property type="match status" value="1"/>
</dbReference>
<feature type="disulfide bond" evidence="12">
    <location>
        <begin position="192"/>
        <end position="203"/>
    </location>
</feature>
<evidence type="ECO:0000256" key="1">
    <source>
        <dbReference type="ARBA" id="ARBA00001324"/>
    </source>
</evidence>
<dbReference type="GO" id="GO:0071555">
    <property type="term" value="P:cell wall organization"/>
    <property type="evidence" value="ECO:0007669"/>
    <property type="project" value="UniProtKB-UniRule"/>
</dbReference>
<feature type="signal peptide" evidence="11">
    <location>
        <begin position="1"/>
        <end position="23"/>
    </location>
</feature>
<dbReference type="Gene3D" id="2.70.98.10">
    <property type="match status" value="1"/>
</dbReference>
<keyword evidence="10 11" id="KW-0624">Polysaccharide degradation</keyword>
<dbReference type="GO" id="GO:0045490">
    <property type="term" value="P:pectin catabolic process"/>
    <property type="evidence" value="ECO:0007669"/>
    <property type="project" value="TreeGrafter"/>
</dbReference>
<dbReference type="SUPFAM" id="SSF74650">
    <property type="entry name" value="Galactose mutarotase-like"/>
    <property type="match status" value="1"/>
</dbReference>
<evidence type="ECO:0000313" key="16">
    <source>
        <dbReference type="EMBL" id="KAK3950272.1"/>
    </source>
</evidence>
<name>A0AAN6NQP2_9PEZI</name>
<dbReference type="InterPro" id="IPR011013">
    <property type="entry name" value="Gal_mutarotase_sf_dom"/>
</dbReference>
<dbReference type="GO" id="GO:0102210">
    <property type="term" value="F:rhamnogalacturonan endolyase activity"/>
    <property type="evidence" value="ECO:0007669"/>
    <property type="project" value="UniProtKB-UniRule"/>
</dbReference>
<keyword evidence="5 11" id="KW-0732">Signal</keyword>
<gene>
    <name evidence="16" type="ORF">QBC32DRAFT_241829</name>
</gene>
<dbReference type="InterPro" id="IPR029413">
    <property type="entry name" value="RG-lyase_II"/>
</dbReference>
<dbReference type="InterPro" id="IPR029411">
    <property type="entry name" value="RG-lyase_III"/>
</dbReference>
<reference evidence="16" key="1">
    <citation type="journal article" date="2023" name="Mol. Phylogenet. Evol.">
        <title>Genome-scale phylogeny and comparative genomics of the fungal order Sordariales.</title>
        <authorList>
            <person name="Hensen N."/>
            <person name="Bonometti L."/>
            <person name="Westerberg I."/>
            <person name="Brannstrom I.O."/>
            <person name="Guillou S."/>
            <person name="Cros-Aarteil S."/>
            <person name="Calhoun S."/>
            <person name="Haridas S."/>
            <person name="Kuo A."/>
            <person name="Mondo S."/>
            <person name="Pangilinan J."/>
            <person name="Riley R."/>
            <person name="LaButti K."/>
            <person name="Andreopoulos B."/>
            <person name="Lipzen A."/>
            <person name="Chen C."/>
            <person name="Yan M."/>
            <person name="Daum C."/>
            <person name="Ng V."/>
            <person name="Clum A."/>
            <person name="Steindorff A."/>
            <person name="Ohm R.A."/>
            <person name="Martin F."/>
            <person name="Silar P."/>
            <person name="Natvig D.O."/>
            <person name="Lalanne C."/>
            <person name="Gautier V."/>
            <person name="Ament-Velasquez S.L."/>
            <person name="Kruys A."/>
            <person name="Hutchinson M.I."/>
            <person name="Powell A.J."/>
            <person name="Barry K."/>
            <person name="Miller A.N."/>
            <person name="Grigoriev I.V."/>
            <person name="Debuchy R."/>
            <person name="Gladieux P."/>
            <person name="Hiltunen Thoren M."/>
            <person name="Johannesson H."/>
        </authorList>
    </citation>
    <scope>NUCLEOTIDE SEQUENCE</scope>
    <source>
        <strain evidence="16">CBS 626.80</strain>
    </source>
</reference>
<evidence type="ECO:0000259" key="13">
    <source>
        <dbReference type="Pfam" id="PF09284"/>
    </source>
</evidence>
<keyword evidence="4 11" id="KW-0964">Secreted</keyword>
<accession>A0AAN6NQP2</accession>
<evidence type="ECO:0000256" key="3">
    <source>
        <dbReference type="ARBA" id="ARBA00010418"/>
    </source>
</evidence>
<dbReference type="Proteomes" id="UP001303222">
    <property type="component" value="Unassembled WGS sequence"/>
</dbReference>
<dbReference type="SUPFAM" id="SSF49785">
    <property type="entry name" value="Galactose-binding domain-like"/>
    <property type="match status" value="1"/>
</dbReference>
<dbReference type="CDD" id="cd10320">
    <property type="entry name" value="RGL4_N"/>
    <property type="match status" value="1"/>
</dbReference>
<dbReference type="Pfam" id="PF14683">
    <property type="entry name" value="CBM-like"/>
    <property type="match status" value="1"/>
</dbReference>
<dbReference type="InterPro" id="IPR013784">
    <property type="entry name" value="Carb-bd-like_fold"/>
</dbReference>
<dbReference type="FunFam" id="2.60.120.260:FF:000102">
    <property type="entry name" value="Rhamnogalacturonate lyase A"/>
    <property type="match status" value="1"/>
</dbReference>
<proteinExistence type="inferred from homology"/>
<sequence>MGFLNLFHLAFLVVSFFVSGALAAFGYTTSGNNFVIDAGSSNTLVFSVSKSSCDINSIKYRGTELQYSSQGTHIGSGLGSATVSVSQINGSSAKFIKVTCVTSTLTHYMIVKEADSTIYMATYITVEPSIGELRFIARLLPDKLPSEYPYGEVSTTTGSSSTVEGSDVFVVNGQTRSKFYSSTRFIDEDSHCVYGGSDLMHVCVITPQQESSSGGPFFRDIDSNNAGSSTNLYNYMNSGHVQTESYRMGLHGPYLMAFSRSGIPTLKSVGDLSWFGELGVTGYVPDSQRGTVTGRATGIPSGFEGVVHWYNSAAQYWVKTASNGQFTSPKMKAGTYTMVLYQTEFRVATATVTVSAGGTTTANIASTFNTNHTTLYKIGEYDGQPTGFRNADKFLRMHPSDSRMSSWGPLTYTVGSSSLSDFPMAVFKSVNNPVTIKFNLGSAPSQATTLRIATTLSFAGARPQAVVNGWSAVAPAAPTKIDSRGVTRGAYRGYGEVYDVAVPAGKLVSGSNTITISALSGSSGDTFLSPNFIFDAVELFY</sequence>
<evidence type="ECO:0000256" key="4">
    <source>
        <dbReference type="ARBA" id="ARBA00022525"/>
    </source>
</evidence>
<dbReference type="PANTHER" id="PTHR36574">
    <property type="entry name" value="RHAMNOGALACTURONATE LYASE-RELATED"/>
    <property type="match status" value="1"/>
</dbReference>
<evidence type="ECO:0000256" key="7">
    <source>
        <dbReference type="ARBA" id="ARBA00023239"/>
    </source>
</evidence>
<evidence type="ECO:0000313" key="17">
    <source>
        <dbReference type="Proteomes" id="UP001303222"/>
    </source>
</evidence>
<keyword evidence="8 11" id="KW-0119">Carbohydrate metabolism</keyword>
<evidence type="ECO:0000256" key="8">
    <source>
        <dbReference type="ARBA" id="ARBA00023277"/>
    </source>
</evidence>
<dbReference type="Pfam" id="PF14686">
    <property type="entry name" value="fn3_3"/>
    <property type="match status" value="1"/>
</dbReference>
<dbReference type="FunFam" id="2.60.40.1120:FF:000017">
    <property type="entry name" value="Rhamnogalacturonate lyase A"/>
    <property type="match status" value="1"/>
</dbReference>
<evidence type="ECO:0000256" key="6">
    <source>
        <dbReference type="ARBA" id="ARBA00023157"/>
    </source>
</evidence>
<dbReference type="InterPro" id="IPR008979">
    <property type="entry name" value="Galactose-bd-like_sf"/>
</dbReference>
<dbReference type="FunFam" id="2.70.98.10:FF:000020">
    <property type="entry name" value="Rhamnogalacturonate lyase A"/>
    <property type="match status" value="1"/>
</dbReference>
<reference evidence="16" key="2">
    <citation type="submission" date="2023-06" db="EMBL/GenBank/DDBJ databases">
        <authorList>
            <consortium name="Lawrence Berkeley National Laboratory"/>
            <person name="Mondo S.J."/>
            <person name="Hensen N."/>
            <person name="Bonometti L."/>
            <person name="Westerberg I."/>
            <person name="Brannstrom I.O."/>
            <person name="Guillou S."/>
            <person name="Cros-Aarteil S."/>
            <person name="Calhoun S."/>
            <person name="Haridas S."/>
            <person name="Kuo A."/>
            <person name="Pangilinan J."/>
            <person name="Riley R."/>
            <person name="Labutti K."/>
            <person name="Andreopoulos B."/>
            <person name="Lipzen A."/>
            <person name="Chen C."/>
            <person name="Yanf M."/>
            <person name="Daum C."/>
            <person name="Ng V."/>
            <person name="Clum A."/>
            <person name="Steindorff A."/>
            <person name="Ohm R."/>
            <person name="Martin F."/>
            <person name="Silar P."/>
            <person name="Natvig D."/>
            <person name="Lalanne C."/>
            <person name="Gautier V."/>
            <person name="Ament-Velasquez S.L."/>
            <person name="Kruys A."/>
            <person name="Hutchinson M.I."/>
            <person name="Powell A.J."/>
            <person name="Barry K."/>
            <person name="Miller A.N."/>
            <person name="Grigoriev I.V."/>
            <person name="Debuchy R."/>
            <person name="Gladieux P."/>
            <person name="Thoren M.H."/>
            <person name="Johannesson H."/>
        </authorList>
    </citation>
    <scope>NUCLEOTIDE SEQUENCE</scope>
    <source>
        <strain evidence="16">CBS 626.80</strain>
    </source>
</reference>
<dbReference type="EC" id="4.2.2.23" evidence="11"/>
<organism evidence="16 17">
    <name type="scientific">Pseudoneurospora amorphoporcata</name>
    <dbReference type="NCBI Taxonomy" id="241081"/>
    <lineage>
        <taxon>Eukaryota</taxon>
        <taxon>Fungi</taxon>
        <taxon>Dikarya</taxon>
        <taxon>Ascomycota</taxon>
        <taxon>Pezizomycotina</taxon>
        <taxon>Sordariomycetes</taxon>
        <taxon>Sordariomycetidae</taxon>
        <taxon>Sordariales</taxon>
        <taxon>Sordariaceae</taxon>
        <taxon>Pseudoneurospora</taxon>
    </lineage>
</organism>
<evidence type="ECO:0000259" key="15">
    <source>
        <dbReference type="Pfam" id="PF14686"/>
    </source>
</evidence>
<keyword evidence="7 11" id="KW-0456">Lyase</keyword>
<keyword evidence="9 11" id="KW-0961">Cell wall biogenesis/degradation</keyword>
<evidence type="ECO:0000256" key="2">
    <source>
        <dbReference type="ARBA" id="ARBA00004613"/>
    </source>
</evidence>
<dbReference type="GO" id="GO:0005576">
    <property type="term" value="C:extracellular region"/>
    <property type="evidence" value="ECO:0007669"/>
    <property type="project" value="UniProtKB-SubCell"/>
</dbReference>
<evidence type="ECO:0000256" key="10">
    <source>
        <dbReference type="ARBA" id="ARBA00023326"/>
    </source>
</evidence>
<dbReference type="EMBL" id="MU859183">
    <property type="protein sequence ID" value="KAK3950272.1"/>
    <property type="molecule type" value="Genomic_DNA"/>
</dbReference>
<dbReference type="CDD" id="cd10316">
    <property type="entry name" value="RGL4_M"/>
    <property type="match status" value="1"/>
</dbReference>
<feature type="domain" description="Rhamnogalacturonase B N-terminal" evidence="13">
    <location>
        <begin position="25"/>
        <end position="282"/>
    </location>
</feature>
<comment type="catalytic activity">
    <reaction evidence="1 11">
        <text>Endotype eliminative cleavage of L-alpha-rhamnopyranosyl-(1-&gt;4)-alpha-D-galactopyranosyluronic acid bonds of rhamnogalacturonan I domains in ramified hairy regions of pectin leaving L-rhamnopyranose at the reducing end and 4-deoxy-4,5-unsaturated D-galactopyranosyluronic acid at the non-reducing end.</text>
        <dbReference type="EC" id="4.2.2.23"/>
    </reaction>
</comment>
<dbReference type="InterPro" id="IPR016590">
    <property type="entry name" value="Rhamnogalacturonase_B"/>
</dbReference>
<dbReference type="CDD" id="cd10317">
    <property type="entry name" value="RGL4_C"/>
    <property type="match status" value="1"/>
</dbReference>
<dbReference type="PIRSF" id="PIRSF011794">
    <property type="entry name" value="Rhamnogalacturonase_B"/>
    <property type="match status" value="1"/>
</dbReference>